<keyword evidence="1" id="KW-1185">Reference proteome</keyword>
<accession>A0A914NDE4</accession>
<organism evidence="1 2">
    <name type="scientific">Meloidogyne incognita</name>
    <name type="common">Southern root-knot nematode worm</name>
    <name type="synonym">Oxyuris incognita</name>
    <dbReference type="NCBI Taxonomy" id="6306"/>
    <lineage>
        <taxon>Eukaryota</taxon>
        <taxon>Metazoa</taxon>
        <taxon>Ecdysozoa</taxon>
        <taxon>Nematoda</taxon>
        <taxon>Chromadorea</taxon>
        <taxon>Rhabditida</taxon>
        <taxon>Tylenchina</taxon>
        <taxon>Tylenchomorpha</taxon>
        <taxon>Tylenchoidea</taxon>
        <taxon>Meloidogynidae</taxon>
        <taxon>Meloidogyninae</taxon>
        <taxon>Meloidogyne</taxon>
        <taxon>Meloidogyne incognita group</taxon>
    </lineage>
</organism>
<evidence type="ECO:0000313" key="2">
    <source>
        <dbReference type="WBParaSite" id="Minc3s04462g36340"/>
    </source>
</evidence>
<proteinExistence type="predicted"/>
<sequence>MAGGTTSSSNLIGVRFQIRRIADLSCSFASSMFPSVRSSLLGTHFKLKNGILK</sequence>
<reference evidence="2" key="1">
    <citation type="submission" date="2022-11" db="UniProtKB">
        <authorList>
            <consortium name="WormBaseParasite"/>
        </authorList>
    </citation>
    <scope>IDENTIFICATION</scope>
</reference>
<dbReference type="WBParaSite" id="Minc3s04462g36340">
    <property type="protein sequence ID" value="Minc3s04462g36340"/>
    <property type="gene ID" value="Minc3s04462g36340"/>
</dbReference>
<dbReference type="Proteomes" id="UP000887563">
    <property type="component" value="Unplaced"/>
</dbReference>
<evidence type="ECO:0000313" key="1">
    <source>
        <dbReference type="Proteomes" id="UP000887563"/>
    </source>
</evidence>
<name>A0A914NDE4_MELIC</name>
<protein>
    <submittedName>
        <fullName evidence="2">Candidate secreted effector</fullName>
    </submittedName>
</protein>
<dbReference type="AlphaFoldDB" id="A0A914NDE4"/>